<dbReference type="AlphaFoldDB" id="A0A219B7X1"/>
<dbReference type="SMART" id="SM00842">
    <property type="entry name" value="FtsA"/>
    <property type="match status" value="1"/>
</dbReference>
<dbReference type="NCBIfam" id="TIGR01174">
    <property type="entry name" value="ftsA"/>
    <property type="match status" value="1"/>
</dbReference>
<dbReference type="PANTHER" id="PTHR32432">
    <property type="entry name" value="CELL DIVISION PROTEIN FTSA-RELATED"/>
    <property type="match status" value="1"/>
</dbReference>
<comment type="similarity">
    <text evidence="5 6">Belongs to the FtsA/MreB family.</text>
</comment>
<comment type="subcellular location">
    <subcellularLocation>
        <location evidence="5">Cell membrane</location>
        <topology evidence="5">Peripheral membrane protein</topology>
        <orientation evidence="5">Cytoplasmic side</orientation>
    </subcellularLocation>
    <text evidence="5">Localizes to the Z ring in an FtsZ-dependent manner. Targeted to the membrane through a conserved C-terminal amphipathic helix.</text>
</comment>
<dbReference type="InterPro" id="IPR003494">
    <property type="entry name" value="SHS2_FtsA"/>
</dbReference>
<gene>
    <name evidence="5" type="primary">ftsA</name>
    <name evidence="8" type="ORF">B5C34_10505</name>
</gene>
<evidence type="ECO:0000313" key="9">
    <source>
        <dbReference type="Proteomes" id="UP000198462"/>
    </source>
</evidence>
<evidence type="ECO:0000256" key="5">
    <source>
        <dbReference type="HAMAP-Rule" id="MF_02033"/>
    </source>
</evidence>
<dbReference type="GO" id="GO:0009898">
    <property type="term" value="C:cytoplasmic side of plasma membrane"/>
    <property type="evidence" value="ECO:0007669"/>
    <property type="project" value="UniProtKB-UniRule"/>
</dbReference>
<keyword evidence="2 5" id="KW-0132">Cell division</keyword>
<keyword evidence="4 5" id="KW-0131">Cell cycle</keyword>
<protein>
    <recommendedName>
        <fullName evidence="5 6">Cell division protein FtsA</fullName>
    </recommendedName>
</protein>
<feature type="domain" description="SHS2" evidence="7">
    <location>
        <begin position="16"/>
        <end position="203"/>
    </location>
</feature>
<keyword evidence="3 5" id="KW-0472">Membrane</keyword>
<dbReference type="Gene3D" id="3.30.420.40">
    <property type="match status" value="2"/>
</dbReference>
<keyword evidence="9" id="KW-1185">Reference proteome</keyword>
<keyword evidence="1 5" id="KW-1003">Cell membrane</keyword>
<dbReference type="OrthoDB" id="9810567at2"/>
<organism evidence="8 9">
    <name type="scientific">Pacificimonas flava</name>
    <dbReference type="NCBI Taxonomy" id="1234595"/>
    <lineage>
        <taxon>Bacteria</taxon>
        <taxon>Pseudomonadati</taxon>
        <taxon>Pseudomonadota</taxon>
        <taxon>Alphaproteobacteria</taxon>
        <taxon>Sphingomonadales</taxon>
        <taxon>Sphingosinicellaceae</taxon>
        <taxon>Pacificimonas</taxon>
    </lineage>
</organism>
<comment type="subunit">
    <text evidence="5">Self-interacts. Interacts with FtsZ.</text>
</comment>
<dbReference type="EMBL" id="NFZT01000001">
    <property type="protein sequence ID" value="OWV33848.1"/>
    <property type="molecule type" value="Genomic_DNA"/>
</dbReference>
<evidence type="ECO:0000256" key="1">
    <source>
        <dbReference type="ARBA" id="ARBA00022475"/>
    </source>
</evidence>
<dbReference type="PANTHER" id="PTHR32432:SF4">
    <property type="entry name" value="CELL DIVISION PROTEIN FTSA"/>
    <property type="match status" value="1"/>
</dbReference>
<reference evidence="9" key="1">
    <citation type="submission" date="2017-05" db="EMBL/GenBank/DDBJ databases">
        <authorList>
            <person name="Lin X."/>
        </authorList>
    </citation>
    <scope>NUCLEOTIDE SEQUENCE [LARGE SCALE GENOMIC DNA]</scope>
    <source>
        <strain evidence="9">JLT2012</strain>
    </source>
</reference>
<dbReference type="CDD" id="cd24048">
    <property type="entry name" value="ASKHA_NBD_FtsA"/>
    <property type="match status" value="1"/>
</dbReference>
<name>A0A219B7X1_9SPHN</name>
<comment type="caution">
    <text evidence="8">The sequence shown here is derived from an EMBL/GenBank/DDBJ whole genome shotgun (WGS) entry which is preliminary data.</text>
</comment>
<accession>A0A219B7X1</accession>
<evidence type="ECO:0000256" key="3">
    <source>
        <dbReference type="ARBA" id="ARBA00023136"/>
    </source>
</evidence>
<dbReference type="InterPro" id="IPR043129">
    <property type="entry name" value="ATPase_NBD"/>
</dbReference>
<dbReference type="InterPro" id="IPR050696">
    <property type="entry name" value="FtsA/MreB"/>
</dbReference>
<dbReference type="Pfam" id="PF02491">
    <property type="entry name" value="SHS2_FTSA"/>
    <property type="match status" value="1"/>
</dbReference>
<evidence type="ECO:0000259" key="7">
    <source>
        <dbReference type="SMART" id="SM00842"/>
    </source>
</evidence>
<proteinExistence type="inferred from homology"/>
<dbReference type="GO" id="GO:0032153">
    <property type="term" value="C:cell division site"/>
    <property type="evidence" value="ECO:0007669"/>
    <property type="project" value="UniProtKB-UniRule"/>
</dbReference>
<dbReference type="HAMAP" id="MF_02033">
    <property type="entry name" value="FtsA"/>
    <property type="match status" value="1"/>
</dbReference>
<dbReference type="GO" id="GO:0043093">
    <property type="term" value="P:FtsZ-dependent cytokinesis"/>
    <property type="evidence" value="ECO:0007669"/>
    <property type="project" value="UniProtKB-UniRule"/>
</dbReference>
<dbReference type="Pfam" id="PF14450">
    <property type="entry name" value="FtsA"/>
    <property type="match status" value="1"/>
</dbReference>
<dbReference type="InterPro" id="IPR020823">
    <property type="entry name" value="Cell_div_FtsA"/>
</dbReference>
<evidence type="ECO:0000256" key="2">
    <source>
        <dbReference type="ARBA" id="ARBA00022618"/>
    </source>
</evidence>
<evidence type="ECO:0000256" key="4">
    <source>
        <dbReference type="ARBA" id="ARBA00023306"/>
    </source>
</evidence>
<comment type="function">
    <text evidence="5 6">Cell division protein that is involved in the assembly of the Z ring. May serve as a membrane anchor for the Z ring.</text>
</comment>
<dbReference type="Gene3D" id="3.30.1490.110">
    <property type="match status" value="1"/>
</dbReference>
<dbReference type="SUPFAM" id="SSF53067">
    <property type="entry name" value="Actin-like ATPase domain"/>
    <property type="match status" value="2"/>
</dbReference>
<dbReference type="Proteomes" id="UP000198462">
    <property type="component" value="Unassembled WGS sequence"/>
</dbReference>
<dbReference type="RefSeq" id="WP_088712572.1">
    <property type="nucleotide sequence ID" value="NZ_NFZT01000001.1"/>
</dbReference>
<evidence type="ECO:0000313" key="8">
    <source>
        <dbReference type="EMBL" id="OWV33848.1"/>
    </source>
</evidence>
<evidence type="ECO:0000256" key="6">
    <source>
        <dbReference type="PIRNR" id="PIRNR003101"/>
    </source>
</evidence>
<dbReference type="PIRSF" id="PIRSF003101">
    <property type="entry name" value="FtsA"/>
    <property type="match status" value="1"/>
</dbReference>
<sequence length="422" mass="44012">MFQRKGKTKHKGEQTLAALDVGTSKVAAVIAILDEDREEPRVIGSHQMSCSGLKNGIVVDLAATEAAIRMVMDRAERAAGSVVQDVVVGISAGGLESDVVPVEIEIGGQRIEPADIDMVHHQARAGIDPGERTILHAEPALYTIDGQGAVMNPLGLHARTLGAAIHVVSADTAPLRNLDRAVRSADLDVTAIVSAPVASAKAALSREEREVGIALVEIGAGVTNIAVFAQNLLAGFSSIPMGGADITEDVANALGTPRLAAERLKALKGSASSLPRDNHELIDVPCISGGEEQRRRPRAELVHAIRSRLDILFDLIADRFEEIGFVGPRANQVVLTGGGAALSGIADYAESMLGRQVRIGMPRGLADLPDAQRGSAFTALAGLLLVAAEGPESDWSAAQSLAMPGTGGSALSRMIQLLKSSF</sequence>